<evidence type="ECO:0000256" key="8">
    <source>
        <dbReference type="ARBA" id="ARBA00022827"/>
    </source>
</evidence>
<dbReference type="Proteomes" id="UP000502331">
    <property type="component" value="Chromosome"/>
</dbReference>
<evidence type="ECO:0000313" key="15">
    <source>
        <dbReference type="EMBL" id="QIV88259.1"/>
    </source>
</evidence>
<dbReference type="GO" id="GO:0034628">
    <property type="term" value="P:'de novo' NAD+ biosynthetic process from L-aspartate"/>
    <property type="evidence" value="ECO:0007669"/>
    <property type="project" value="TreeGrafter"/>
</dbReference>
<dbReference type="PRINTS" id="PR00411">
    <property type="entry name" value="PNDRDTASEI"/>
</dbReference>
<evidence type="ECO:0000256" key="7">
    <source>
        <dbReference type="ARBA" id="ARBA00022642"/>
    </source>
</evidence>
<dbReference type="Gene3D" id="3.50.50.60">
    <property type="entry name" value="FAD/NAD(P)-binding domain"/>
    <property type="match status" value="1"/>
</dbReference>
<dbReference type="InterPro" id="IPR027477">
    <property type="entry name" value="Succ_DH/fumarate_Rdtase_cat_sf"/>
</dbReference>
<dbReference type="AlphaFoldDB" id="A0A6H0SPA1"/>
<feature type="domain" description="FAD-dependent oxidoreductase 2 FAD-binding" evidence="13">
    <location>
        <begin position="11"/>
        <end position="391"/>
    </location>
</feature>
<evidence type="ECO:0000256" key="10">
    <source>
        <dbReference type="ARBA" id="ARBA00029426"/>
    </source>
</evidence>
<keyword evidence="6" id="KW-0285">Flavoprotein</keyword>
<evidence type="ECO:0000313" key="16">
    <source>
        <dbReference type="Proteomes" id="UP000502331"/>
    </source>
</evidence>
<dbReference type="SUPFAM" id="SSF51905">
    <property type="entry name" value="FAD/NAD(P)-binding domain"/>
    <property type="match status" value="1"/>
</dbReference>
<gene>
    <name evidence="15" type="ORF">D3791_14775</name>
</gene>
<evidence type="ECO:0000256" key="11">
    <source>
        <dbReference type="ARBA" id="ARBA00030386"/>
    </source>
</evidence>
<comment type="pathway">
    <text evidence="2">Cofactor biosynthesis; NAD(+) biosynthesis; iminoaspartate from L-aspartate (oxidase route): step 1/1.</text>
</comment>
<proteinExistence type="inferred from homology"/>
<dbReference type="InterPro" id="IPR037099">
    <property type="entry name" value="Fum_R/Succ_DH_flav-like_C_sf"/>
</dbReference>
<dbReference type="Pfam" id="PF00890">
    <property type="entry name" value="FAD_binding_2"/>
    <property type="match status" value="1"/>
</dbReference>
<dbReference type="PANTHER" id="PTHR42716">
    <property type="entry name" value="L-ASPARTATE OXIDASE"/>
    <property type="match status" value="1"/>
</dbReference>
<dbReference type="InterPro" id="IPR005288">
    <property type="entry name" value="NadB"/>
</dbReference>
<dbReference type="InterPro" id="IPR036188">
    <property type="entry name" value="FAD/NAD-bd_sf"/>
</dbReference>
<evidence type="ECO:0000256" key="4">
    <source>
        <dbReference type="ARBA" id="ARBA00012173"/>
    </source>
</evidence>
<evidence type="ECO:0000256" key="2">
    <source>
        <dbReference type="ARBA" id="ARBA00004950"/>
    </source>
</evidence>
<dbReference type="PRINTS" id="PR00368">
    <property type="entry name" value="FADPNR"/>
</dbReference>
<keyword evidence="8" id="KW-0274">FAD</keyword>
<evidence type="ECO:0000256" key="6">
    <source>
        <dbReference type="ARBA" id="ARBA00022630"/>
    </source>
</evidence>
<dbReference type="Gene3D" id="3.90.700.10">
    <property type="entry name" value="Succinate dehydrogenase/fumarate reductase flavoprotein, catalytic domain"/>
    <property type="match status" value="1"/>
</dbReference>
<evidence type="ECO:0000256" key="9">
    <source>
        <dbReference type="ARBA" id="ARBA00023002"/>
    </source>
</evidence>
<dbReference type="InterPro" id="IPR003953">
    <property type="entry name" value="FAD-dep_OxRdtase_2_FAD-bd"/>
</dbReference>
<evidence type="ECO:0000256" key="1">
    <source>
        <dbReference type="ARBA" id="ARBA00001974"/>
    </source>
</evidence>
<evidence type="ECO:0000256" key="3">
    <source>
        <dbReference type="ARBA" id="ARBA00008562"/>
    </source>
</evidence>
<dbReference type="Pfam" id="PF02910">
    <property type="entry name" value="Succ_DH_flav_C"/>
    <property type="match status" value="1"/>
</dbReference>
<dbReference type="InterPro" id="IPR015939">
    <property type="entry name" value="Fum_Rdtase/Succ_DH_flav-like_C"/>
</dbReference>
<keyword evidence="16" id="KW-1185">Reference proteome</keyword>
<evidence type="ECO:0000256" key="5">
    <source>
        <dbReference type="ARBA" id="ARBA00021901"/>
    </source>
</evidence>
<organism evidence="15 16">
    <name type="scientific">Glutamicibacter mishrai</name>
    <dbReference type="NCBI Taxonomy" id="1775880"/>
    <lineage>
        <taxon>Bacteria</taxon>
        <taxon>Bacillati</taxon>
        <taxon>Actinomycetota</taxon>
        <taxon>Actinomycetes</taxon>
        <taxon>Micrococcales</taxon>
        <taxon>Micrococcaceae</taxon>
        <taxon>Glutamicibacter</taxon>
    </lineage>
</organism>
<evidence type="ECO:0000256" key="12">
    <source>
        <dbReference type="ARBA" id="ARBA00048305"/>
    </source>
</evidence>
<keyword evidence="7" id="KW-0662">Pyridine nucleotide biosynthesis</keyword>
<dbReference type="GO" id="GO:0033765">
    <property type="term" value="F:steroid dehydrogenase activity, acting on the CH-CH group of donors"/>
    <property type="evidence" value="ECO:0007669"/>
    <property type="project" value="UniProtKB-ARBA"/>
</dbReference>
<keyword evidence="9" id="KW-0560">Oxidoreductase</keyword>
<dbReference type="GO" id="GO:0008734">
    <property type="term" value="F:L-aspartate oxidase activity"/>
    <property type="evidence" value="ECO:0007669"/>
    <property type="project" value="UniProtKB-EC"/>
</dbReference>
<comment type="cofactor">
    <cofactor evidence="1">
        <name>FAD</name>
        <dbReference type="ChEBI" id="CHEBI:57692"/>
    </cofactor>
</comment>
<dbReference type="EMBL" id="CP032549">
    <property type="protein sequence ID" value="QIV88259.1"/>
    <property type="molecule type" value="Genomic_DNA"/>
</dbReference>
<dbReference type="PANTHER" id="PTHR42716:SF2">
    <property type="entry name" value="L-ASPARTATE OXIDASE, CHLOROPLASTIC"/>
    <property type="match status" value="1"/>
</dbReference>
<dbReference type="RefSeq" id="WP_172512644.1">
    <property type="nucleotide sequence ID" value="NZ_CP032549.1"/>
</dbReference>
<accession>A0A6H0SPA1</accession>
<protein>
    <recommendedName>
        <fullName evidence="5">L-aspartate oxidase</fullName>
        <ecNumber evidence="4">1.4.3.16</ecNumber>
    </recommendedName>
    <alternativeName>
        <fullName evidence="11">Quinolinate synthase B</fullName>
    </alternativeName>
</protein>
<comment type="similarity">
    <text evidence="3">Belongs to the FAD-dependent oxidoreductase 2 family. NadB subfamily.</text>
</comment>
<dbReference type="Gene3D" id="1.20.58.100">
    <property type="entry name" value="Fumarate reductase/succinate dehydrogenase flavoprotein-like, C-terminal domain"/>
    <property type="match status" value="1"/>
</dbReference>
<dbReference type="SUPFAM" id="SSF56425">
    <property type="entry name" value="Succinate dehydrogenase/fumarate reductase flavoprotein, catalytic domain"/>
    <property type="match status" value="1"/>
</dbReference>
<reference evidence="15 16" key="1">
    <citation type="submission" date="2018-09" db="EMBL/GenBank/DDBJ databases">
        <title>Glutamicibacter mishrai S5-52T (LMG 29155T = KCTC 39846T).</title>
        <authorList>
            <person name="Das S.K."/>
        </authorList>
    </citation>
    <scope>NUCLEOTIDE SEQUENCE [LARGE SCALE GENOMIC DNA]</scope>
    <source>
        <strain evidence="15 16">S5-52</strain>
    </source>
</reference>
<comment type="catalytic activity">
    <reaction evidence="12">
        <text>L-aspartate + O2 = iminosuccinate + H2O2</text>
        <dbReference type="Rhea" id="RHEA:25876"/>
        <dbReference type="ChEBI" id="CHEBI:15379"/>
        <dbReference type="ChEBI" id="CHEBI:16240"/>
        <dbReference type="ChEBI" id="CHEBI:29991"/>
        <dbReference type="ChEBI" id="CHEBI:77875"/>
        <dbReference type="EC" id="1.4.3.16"/>
    </reaction>
    <physiologicalReaction direction="left-to-right" evidence="12">
        <dbReference type="Rhea" id="RHEA:25877"/>
    </physiologicalReaction>
</comment>
<dbReference type="FunFam" id="3.90.700.10:FF:000002">
    <property type="entry name" value="L-aspartate oxidase"/>
    <property type="match status" value="1"/>
</dbReference>
<dbReference type="SUPFAM" id="SSF46977">
    <property type="entry name" value="Succinate dehydrogenase/fumarate reductase flavoprotein C-terminal domain"/>
    <property type="match status" value="1"/>
</dbReference>
<dbReference type="UniPathway" id="UPA00253">
    <property type="reaction ID" value="UER00326"/>
</dbReference>
<feature type="domain" description="Fumarate reductase/succinate dehydrogenase flavoprotein-like C-terminal" evidence="14">
    <location>
        <begin position="459"/>
        <end position="508"/>
    </location>
</feature>
<dbReference type="EC" id="1.4.3.16" evidence="4"/>
<evidence type="ECO:0000259" key="14">
    <source>
        <dbReference type="Pfam" id="PF02910"/>
    </source>
</evidence>
<name>A0A6H0SPA1_9MICC</name>
<evidence type="ECO:0000259" key="13">
    <source>
        <dbReference type="Pfam" id="PF00890"/>
    </source>
</evidence>
<comment type="function">
    <text evidence="10">Catalyzes the oxidation of L-aspartate to iminoaspartate, the first step in the de novo biosynthesis of NAD(+).</text>
</comment>
<sequence length="540" mass="56245">MNQAAFGPKKLVIIGSGVAGLCAALEATRLGAPVRLLTKLNLGDGNSTCAQGGLSAVIAQGLAAGDSVASHVTDTLRAGAWHGGEMAVQELCSSAADLVDTLEEYAVQFDKDSSGNYQLGLEAAHSAHRILHAGGDATGAGLVAALKQAVRSAQQAGQLEIVENALVTDLEFNGSAPCTVHYLQAEESQQLAADAVLLATGGLGSLYEASTNPHGATADGIGLAARAGAVISDMEFIQFHPTLVDPQLYPEAGMISEAVRGEGAVLINELGQRFMAEIDERAELAPRDVVARAIHAQYQAGHQVLIDARAVESRNGAGFLARRFPSITARLEACGLDMALAPIPVVAAQHYAMGGIHTDANGRTSVPGLYAAGECANTTVHGANRLASNSLLEAMVFARKAVHAMATDAPGQSCTLDDLVVNQLPAPETQAPLELPQLKVLANKHLGVYRTGSGLEELVAVLDSSTPVAQGERELAELGNLYTCARMIAYAARQRTKSLGAHHRVDADGEGAAENNVRYGWVLEAAQPMNQQLENKEVNA</sequence>